<feature type="compositionally biased region" description="Basic and acidic residues" evidence="1">
    <location>
        <begin position="129"/>
        <end position="147"/>
    </location>
</feature>
<protein>
    <submittedName>
        <fullName evidence="2">Uncharacterized protein</fullName>
    </submittedName>
</protein>
<dbReference type="AlphaFoldDB" id="A0A9D3XXT4"/>
<evidence type="ECO:0000313" key="2">
    <source>
        <dbReference type="EMBL" id="KAH1187401.1"/>
    </source>
</evidence>
<keyword evidence="3" id="KW-1185">Reference proteome</keyword>
<dbReference type="Proteomes" id="UP000827986">
    <property type="component" value="Unassembled WGS sequence"/>
</dbReference>
<name>A0A9D3XXT4_9SAUR</name>
<feature type="region of interest" description="Disordered" evidence="1">
    <location>
        <begin position="92"/>
        <end position="197"/>
    </location>
</feature>
<comment type="caution">
    <text evidence="2">The sequence shown here is derived from an EMBL/GenBank/DDBJ whole genome shotgun (WGS) entry which is preliminary data.</text>
</comment>
<sequence length="197" mass="21393">MSLPHSPCPHRLPSAGIMAPVFSLCTSLPRQLLSPAQLRLPLLQDDVSSSQSGRAWAAQPAWRLASMRSAPPPLPPDSVLTAVRCGEVATAEVGEGKKEKNNTKPTKIAAAISRNRQNPSEQPNQAPYGERKRETETHTRVRQEKIPSDSAMATRRLITPSPHTRCLVTAAASASRSLHPDSFLPQQQFSTAPLCPR</sequence>
<reference evidence="2" key="1">
    <citation type="submission" date="2021-09" db="EMBL/GenBank/DDBJ databases">
        <title>The genome of Mauremys mutica provides insights into the evolution of semi-aquatic lifestyle.</title>
        <authorList>
            <person name="Gong S."/>
            <person name="Gao Y."/>
        </authorList>
    </citation>
    <scope>NUCLEOTIDE SEQUENCE</scope>
    <source>
        <strain evidence="2">MM-2020</strain>
        <tissue evidence="2">Muscle</tissue>
    </source>
</reference>
<accession>A0A9D3XXT4</accession>
<gene>
    <name evidence="2" type="ORF">KIL84_020150</name>
</gene>
<evidence type="ECO:0000313" key="3">
    <source>
        <dbReference type="Proteomes" id="UP000827986"/>
    </source>
</evidence>
<organism evidence="2 3">
    <name type="scientific">Mauremys mutica</name>
    <name type="common">yellowpond turtle</name>
    <dbReference type="NCBI Taxonomy" id="74926"/>
    <lineage>
        <taxon>Eukaryota</taxon>
        <taxon>Metazoa</taxon>
        <taxon>Chordata</taxon>
        <taxon>Craniata</taxon>
        <taxon>Vertebrata</taxon>
        <taxon>Euteleostomi</taxon>
        <taxon>Archelosauria</taxon>
        <taxon>Testudinata</taxon>
        <taxon>Testudines</taxon>
        <taxon>Cryptodira</taxon>
        <taxon>Durocryptodira</taxon>
        <taxon>Testudinoidea</taxon>
        <taxon>Geoemydidae</taxon>
        <taxon>Geoemydinae</taxon>
        <taxon>Mauremys</taxon>
    </lineage>
</organism>
<feature type="compositionally biased region" description="Polar residues" evidence="1">
    <location>
        <begin position="114"/>
        <end position="125"/>
    </location>
</feature>
<dbReference type="EMBL" id="JAHDVG010000463">
    <property type="protein sequence ID" value="KAH1187401.1"/>
    <property type="molecule type" value="Genomic_DNA"/>
</dbReference>
<evidence type="ECO:0000256" key="1">
    <source>
        <dbReference type="SAM" id="MobiDB-lite"/>
    </source>
</evidence>
<proteinExistence type="predicted"/>